<reference evidence="2 3" key="1">
    <citation type="submission" date="2023-06" db="EMBL/GenBank/DDBJ databases">
        <authorList>
            <person name="Oyuntsetseg B."/>
            <person name="Kim S.B."/>
        </authorList>
    </citation>
    <scope>NUCLEOTIDE SEQUENCE [LARGE SCALE GENOMIC DNA]</scope>
    <source>
        <strain evidence="2 3">2-15</strain>
    </source>
</reference>
<protein>
    <submittedName>
        <fullName evidence="2">Uncharacterized protein</fullName>
    </submittedName>
</protein>
<feature type="transmembrane region" description="Helical" evidence="1">
    <location>
        <begin position="6"/>
        <end position="26"/>
    </location>
</feature>
<organism evidence="2 3">
    <name type="scientific">Amycolatopsis carbonis</name>
    <dbReference type="NCBI Taxonomy" id="715471"/>
    <lineage>
        <taxon>Bacteria</taxon>
        <taxon>Bacillati</taxon>
        <taxon>Actinomycetota</taxon>
        <taxon>Actinomycetes</taxon>
        <taxon>Pseudonocardiales</taxon>
        <taxon>Pseudonocardiaceae</taxon>
        <taxon>Amycolatopsis</taxon>
    </lineage>
</organism>
<sequence length="84" mass="8888">MNVVETILVYAVIPLAIYLVVGAATLRKKFSGTPRYRPGQPWEYPAMWWTANPEGVGAGHHAVDPGSVVPSGALTAAGGARGKW</sequence>
<accession>A0A9Y2IPS0</accession>
<dbReference type="Proteomes" id="UP001236014">
    <property type="component" value="Chromosome"/>
</dbReference>
<dbReference type="EMBL" id="CP127294">
    <property type="protein sequence ID" value="WIX83176.1"/>
    <property type="molecule type" value="Genomic_DNA"/>
</dbReference>
<dbReference type="KEGG" id="acab:QRX50_21655"/>
<keyword evidence="3" id="KW-1185">Reference proteome</keyword>
<proteinExistence type="predicted"/>
<evidence type="ECO:0000256" key="1">
    <source>
        <dbReference type="SAM" id="Phobius"/>
    </source>
</evidence>
<name>A0A9Y2IPS0_9PSEU</name>
<keyword evidence="1" id="KW-0812">Transmembrane</keyword>
<evidence type="ECO:0000313" key="2">
    <source>
        <dbReference type="EMBL" id="WIX83176.1"/>
    </source>
</evidence>
<evidence type="ECO:0000313" key="3">
    <source>
        <dbReference type="Proteomes" id="UP001236014"/>
    </source>
</evidence>
<dbReference type="RefSeq" id="WP_285973730.1">
    <property type="nucleotide sequence ID" value="NZ_CP127294.1"/>
</dbReference>
<gene>
    <name evidence="2" type="ORF">QRX50_21655</name>
</gene>
<dbReference type="AlphaFoldDB" id="A0A9Y2IPS0"/>
<keyword evidence="1" id="KW-1133">Transmembrane helix</keyword>
<keyword evidence="1" id="KW-0472">Membrane</keyword>